<dbReference type="RefSeq" id="WP_151119813.1">
    <property type="nucleotide sequence ID" value="NZ_CP042582.1"/>
</dbReference>
<feature type="region of interest" description="Disordered" evidence="1">
    <location>
        <begin position="1"/>
        <end position="25"/>
    </location>
</feature>
<organism evidence="2 3">
    <name type="scientific">Hypericibacter adhaerens</name>
    <dbReference type="NCBI Taxonomy" id="2602016"/>
    <lineage>
        <taxon>Bacteria</taxon>
        <taxon>Pseudomonadati</taxon>
        <taxon>Pseudomonadota</taxon>
        <taxon>Alphaproteobacteria</taxon>
        <taxon>Rhodospirillales</taxon>
        <taxon>Dongiaceae</taxon>
        <taxon>Hypericibacter</taxon>
    </lineage>
</organism>
<dbReference type="KEGG" id="hadh:FRZ61_44870"/>
<proteinExistence type="predicted"/>
<evidence type="ECO:0000313" key="2">
    <source>
        <dbReference type="EMBL" id="QEX24546.1"/>
    </source>
</evidence>
<reference evidence="2 3" key="1">
    <citation type="submission" date="2019-08" db="EMBL/GenBank/DDBJ databases">
        <title>Hyperibacter terrae gen. nov., sp. nov. and Hyperibacter viscosus sp. nov., two new members in the family Rhodospirillaceae isolated from the rhizosphere of Hypericum perforatum.</title>
        <authorList>
            <person name="Noviana Z."/>
        </authorList>
    </citation>
    <scope>NUCLEOTIDE SEQUENCE [LARGE SCALE GENOMIC DNA]</scope>
    <source>
        <strain evidence="2 3">R5959</strain>
    </source>
</reference>
<dbReference type="EMBL" id="CP042582">
    <property type="protein sequence ID" value="QEX24546.1"/>
    <property type="molecule type" value="Genomic_DNA"/>
</dbReference>
<name>A0A5J6NA56_9PROT</name>
<dbReference type="AlphaFoldDB" id="A0A5J6NA56"/>
<keyword evidence="3" id="KW-1185">Reference proteome</keyword>
<dbReference type="Proteomes" id="UP000325797">
    <property type="component" value="Chromosome"/>
</dbReference>
<gene>
    <name evidence="2" type="ORF">FRZ61_44870</name>
</gene>
<protein>
    <submittedName>
        <fullName evidence="2">Uncharacterized protein</fullName>
    </submittedName>
</protein>
<evidence type="ECO:0000256" key="1">
    <source>
        <dbReference type="SAM" id="MobiDB-lite"/>
    </source>
</evidence>
<sequence length="59" mass="5884">MPSDLGCSDAGPIHETAAAEAGGDPLPASSVAPLVFRKPAVPDVSDAAAWLSSWLVPLA</sequence>
<evidence type="ECO:0000313" key="3">
    <source>
        <dbReference type="Proteomes" id="UP000325797"/>
    </source>
</evidence>
<accession>A0A5J6NA56</accession>